<dbReference type="Proteomes" id="UP000608594">
    <property type="component" value="Unassembled WGS sequence"/>
</dbReference>
<keyword evidence="1" id="KW-0805">Transcription regulation</keyword>
<dbReference type="PRINTS" id="PR00598">
    <property type="entry name" value="HTHMARR"/>
</dbReference>
<organism evidence="5 6">
    <name type="scientific">Paracoccus amoyensis</name>
    <dbReference type="NCBI Taxonomy" id="2760093"/>
    <lineage>
        <taxon>Bacteria</taxon>
        <taxon>Pseudomonadati</taxon>
        <taxon>Pseudomonadota</taxon>
        <taxon>Alphaproteobacteria</taxon>
        <taxon>Rhodobacterales</taxon>
        <taxon>Paracoccaceae</taxon>
        <taxon>Paracoccus</taxon>
    </lineage>
</organism>
<dbReference type="PROSITE" id="PS50995">
    <property type="entry name" value="HTH_MARR_2"/>
    <property type="match status" value="1"/>
</dbReference>
<evidence type="ECO:0000256" key="2">
    <source>
        <dbReference type="ARBA" id="ARBA00023125"/>
    </source>
</evidence>
<dbReference type="InterPro" id="IPR023187">
    <property type="entry name" value="Tscrpt_reg_MarR-type_CS"/>
</dbReference>
<dbReference type="InterPro" id="IPR000835">
    <property type="entry name" value="HTH_MarR-typ"/>
</dbReference>
<dbReference type="GO" id="GO:0003700">
    <property type="term" value="F:DNA-binding transcription factor activity"/>
    <property type="evidence" value="ECO:0007669"/>
    <property type="project" value="InterPro"/>
</dbReference>
<accession>A0A926JCG2</accession>
<evidence type="ECO:0000256" key="3">
    <source>
        <dbReference type="ARBA" id="ARBA00023163"/>
    </source>
</evidence>
<dbReference type="GO" id="GO:0003677">
    <property type="term" value="F:DNA binding"/>
    <property type="evidence" value="ECO:0007669"/>
    <property type="project" value="UniProtKB-KW"/>
</dbReference>
<proteinExistence type="predicted"/>
<evidence type="ECO:0000313" key="5">
    <source>
        <dbReference type="EMBL" id="MBC9246339.1"/>
    </source>
</evidence>
<dbReference type="InterPro" id="IPR039422">
    <property type="entry name" value="MarR/SlyA-like"/>
</dbReference>
<dbReference type="PANTHER" id="PTHR33164:SF95">
    <property type="entry name" value="TRANSCRIPTIONAL REGULATOR"/>
    <property type="match status" value="1"/>
</dbReference>
<dbReference type="Gene3D" id="1.10.10.10">
    <property type="entry name" value="Winged helix-like DNA-binding domain superfamily/Winged helix DNA-binding domain"/>
    <property type="match status" value="1"/>
</dbReference>
<keyword evidence="6" id="KW-1185">Reference proteome</keyword>
<name>A0A926JCG2_9RHOB</name>
<evidence type="ECO:0000259" key="4">
    <source>
        <dbReference type="PROSITE" id="PS50995"/>
    </source>
</evidence>
<reference evidence="5" key="1">
    <citation type="submission" date="2020-08" db="EMBL/GenBank/DDBJ databases">
        <title>Paracoccus amoyensis sp. nov., isolated from the surface seawater at coast of Xiamen, Fujian.</title>
        <authorList>
            <person name="Lyu L."/>
        </authorList>
    </citation>
    <scope>NUCLEOTIDE SEQUENCE</scope>
    <source>
        <strain evidence="5">11-3</strain>
    </source>
</reference>
<dbReference type="AlphaFoldDB" id="A0A926JCG2"/>
<dbReference type="PANTHER" id="PTHR33164">
    <property type="entry name" value="TRANSCRIPTIONAL REGULATOR, MARR FAMILY"/>
    <property type="match status" value="1"/>
</dbReference>
<keyword evidence="3" id="KW-0804">Transcription</keyword>
<dbReference type="RefSeq" id="WP_187792835.1">
    <property type="nucleotide sequence ID" value="NZ_JACOQL010000002.1"/>
</dbReference>
<evidence type="ECO:0000313" key="6">
    <source>
        <dbReference type="Proteomes" id="UP000608594"/>
    </source>
</evidence>
<gene>
    <name evidence="5" type="ORF">H4P12_06350</name>
</gene>
<dbReference type="GO" id="GO:0006950">
    <property type="term" value="P:response to stress"/>
    <property type="evidence" value="ECO:0007669"/>
    <property type="project" value="TreeGrafter"/>
</dbReference>
<keyword evidence="2" id="KW-0238">DNA-binding</keyword>
<dbReference type="PROSITE" id="PS01117">
    <property type="entry name" value="HTH_MARR_1"/>
    <property type="match status" value="1"/>
</dbReference>
<evidence type="ECO:0000256" key="1">
    <source>
        <dbReference type="ARBA" id="ARBA00023015"/>
    </source>
</evidence>
<dbReference type="InterPro" id="IPR036390">
    <property type="entry name" value="WH_DNA-bd_sf"/>
</dbReference>
<dbReference type="SUPFAM" id="SSF46785">
    <property type="entry name" value="Winged helix' DNA-binding domain"/>
    <property type="match status" value="1"/>
</dbReference>
<dbReference type="Pfam" id="PF01047">
    <property type="entry name" value="MarR"/>
    <property type="match status" value="1"/>
</dbReference>
<feature type="domain" description="HTH marR-type" evidence="4">
    <location>
        <begin position="8"/>
        <end position="139"/>
    </location>
</feature>
<dbReference type="EMBL" id="JACOQL010000002">
    <property type="protein sequence ID" value="MBC9246339.1"/>
    <property type="molecule type" value="Genomic_DNA"/>
</dbReference>
<dbReference type="SMART" id="SM00347">
    <property type="entry name" value="HTH_MARR"/>
    <property type="match status" value="1"/>
</dbReference>
<dbReference type="InterPro" id="IPR036388">
    <property type="entry name" value="WH-like_DNA-bd_sf"/>
</dbReference>
<sequence>MTQIYDHPGHLIRRLHQISVAIFVAETQAMGFDLTPVQYGALATLRDHPGIDQATLAGMIAHDRVTIGGVIARLEARGYIRRKVRNDDRRARVLTLTNAGIAVLKAIEPAVLATQDQIVAVLTGPDRAEFMRLMRILTETGNQFSRAPLERRLVSAQG</sequence>
<comment type="caution">
    <text evidence="5">The sequence shown here is derived from an EMBL/GenBank/DDBJ whole genome shotgun (WGS) entry which is preliminary data.</text>
</comment>
<protein>
    <submittedName>
        <fullName evidence="5">MarR family transcriptional regulator</fullName>
    </submittedName>
</protein>